<accession>A0A7C9J4M2</accession>
<evidence type="ECO:0000313" key="2">
    <source>
        <dbReference type="Proteomes" id="UP000479526"/>
    </source>
</evidence>
<dbReference type="AlphaFoldDB" id="A0A7C9J4M2"/>
<dbReference type="Proteomes" id="UP000479526">
    <property type="component" value="Unassembled WGS sequence"/>
</dbReference>
<protein>
    <submittedName>
        <fullName evidence="1">Uncharacterized protein</fullName>
    </submittedName>
</protein>
<keyword evidence="2" id="KW-1185">Reference proteome</keyword>
<name>A0A7C9J4M2_9ACTN</name>
<evidence type="ECO:0000313" key="1">
    <source>
        <dbReference type="EMBL" id="NAS24602.1"/>
    </source>
</evidence>
<comment type="caution">
    <text evidence="1">The sequence shown here is derived from an EMBL/GenBank/DDBJ whole genome shotgun (WGS) entry which is preliminary data.</text>
</comment>
<dbReference type="RefSeq" id="WP_161481777.1">
    <property type="nucleotide sequence ID" value="NZ_WXEW01000007.1"/>
</dbReference>
<gene>
    <name evidence="1" type="ORF">GT755_23290</name>
</gene>
<proteinExistence type="predicted"/>
<organism evidence="1 2">
    <name type="scientific">Herbidospora solisilvae</name>
    <dbReference type="NCBI Taxonomy" id="2696284"/>
    <lineage>
        <taxon>Bacteria</taxon>
        <taxon>Bacillati</taxon>
        <taxon>Actinomycetota</taxon>
        <taxon>Actinomycetes</taxon>
        <taxon>Streptosporangiales</taxon>
        <taxon>Streptosporangiaceae</taxon>
        <taxon>Herbidospora</taxon>
    </lineage>
</organism>
<reference evidence="1 2" key="1">
    <citation type="submission" date="2020-01" db="EMBL/GenBank/DDBJ databases">
        <title>Herbidospora sp. NEAU-GS84 nov., a novel actinomycete isolated from soil.</title>
        <authorList>
            <person name="Han L."/>
        </authorList>
    </citation>
    <scope>NUCLEOTIDE SEQUENCE [LARGE SCALE GENOMIC DNA]</scope>
    <source>
        <strain evidence="1 2">NEAU-GS84</strain>
    </source>
</reference>
<sequence length="103" mass="11127">MLAAQIVTRELARAGVRGTIKVHWTSSMVWAGDEIAALATDTRLYWRLCPAAFAEAEAAGRSGYEVRRVQEAAVAAPLVVAAFLERGLPMVTGLNEKARGDDR</sequence>
<dbReference type="EMBL" id="WXEW01000007">
    <property type="protein sequence ID" value="NAS24602.1"/>
    <property type="molecule type" value="Genomic_DNA"/>
</dbReference>